<organism evidence="1">
    <name type="scientific">marine sediment metagenome</name>
    <dbReference type="NCBI Taxonomy" id="412755"/>
    <lineage>
        <taxon>unclassified sequences</taxon>
        <taxon>metagenomes</taxon>
        <taxon>ecological metagenomes</taxon>
    </lineage>
</organism>
<dbReference type="GO" id="GO:0008168">
    <property type="term" value="F:methyltransferase activity"/>
    <property type="evidence" value="ECO:0007669"/>
    <property type="project" value="InterPro"/>
</dbReference>
<name>X1VA37_9ZZZZ</name>
<dbReference type="InterPro" id="IPR000692">
    <property type="entry name" value="Fibrillarin"/>
</dbReference>
<sequence>IKSQSIDSVQKSEKIYIQEKRIIEKEGYTIIDSINIHKFAANHIILTVQK</sequence>
<evidence type="ECO:0000313" key="1">
    <source>
        <dbReference type="EMBL" id="GAJ13597.1"/>
    </source>
</evidence>
<proteinExistence type="predicted"/>
<dbReference type="Pfam" id="PF01269">
    <property type="entry name" value="Fibrillarin"/>
    <property type="match status" value="1"/>
</dbReference>
<dbReference type="AlphaFoldDB" id="X1VA37"/>
<feature type="non-terminal residue" evidence="1">
    <location>
        <position position="1"/>
    </location>
</feature>
<dbReference type="EMBL" id="BARW01029817">
    <property type="protein sequence ID" value="GAJ13597.1"/>
    <property type="molecule type" value="Genomic_DNA"/>
</dbReference>
<accession>X1VA37</accession>
<protein>
    <submittedName>
        <fullName evidence="1">Uncharacterized protein</fullName>
    </submittedName>
</protein>
<reference evidence="1" key="1">
    <citation type="journal article" date="2014" name="Front. Microbiol.">
        <title>High frequency of phylogenetically diverse reductive dehalogenase-homologous genes in deep subseafloor sedimentary metagenomes.</title>
        <authorList>
            <person name="Kawai M."/>
            <person name="Futagami T."/>
            <person name="Toyoda A."/>
            <person name="Takaki Y."/>
            <person name="Nishi S."/>
            <person name="Hori S."/>
            <person name="Arai W."/>
            <person name="Tsubouchi T."/>
            <person name="Morono Y."/>
            <person name="Uchiyama I."/>
            <person name="Ito T."/>
            <person name="Fujiyama A."/>
            <person name="Inagaki F."/>
            <person name="Takami H."/>
        </authorList>
    </citation>
    <scope>NUCLEOTIDE SEQUENCE</scope>
    <source>
        <strain evidence="1">Expedition CK06-06</strain>
    </source>
</reference>
<dbReference type="GO" id="GO:0006364">
    <property type="term" value="P:rRNA processing"/>
    <property type="evidence" value="ECO:0007669"/>
    <property type="project" value="InterPro"/>
</dbReference>
<gene>
    <name evidence="1" type="ORF">S12H4_47825</name>
</gene>
<comment type="caution">
    <text evidence="1">The sequence shown here is derived from an EMBL/GenBank/DDBJ whole genome shotgun (WGS) entry which is preliminary data.</text>
</comment>
<dbReference type="GO" id="GO:0003723">
    <property type="term" value="F:RNA binding"/>
    <property type="evidence" value="ECO:0007669"/>
    <property type="project" value="InterPro"/>
</dbReference>